<organism evidence="2 3">
    <name type="scientific">Araneus ventricosus</name>
    <name type="common">Orbweaver spider</name>
    <name type="synonym">Epeira ventricosa</name>
    <dbReference type="NCBI Taxonomy" id="182803"/>
    <lineage>
        <taxon>Eukaryota</taxon>
        <taxon>Metazoa</taxon>
        <taxon>Ecdysozoa</taxon>
        <taxon>Arthropoda</taxon>
        <taxon>Chelicerata</taxon>
        <taxon>Arachnida</taxon>
        <taxon>Araneae</taxon>
        <taxon>Araneomorphae</taxon>
        <taxon>Entelegynae</taxon>
        <taxon>Araneoidea</taxon>
        <taxon>Araneidae</taxon>
        <taxon>Araneus</taxon>
    </lineage>
</organism>
<name>A0A4Y2P8G4_ARAVE</name>
<protein>
    <submittedName>
        <fullName evidence="2">Uncharacterized protein</fullName>
    </submittedName>
</protein>
<evidence type="ECO:0000313" key="3">
    <source>
        <dbReference type="Proteomes" id="UP000499080"/>
    </source>
</evidence>
<evidence type="ECO:0000256" key="1">
    <source>
        <dbReference type="SAM" id="MobiDB-lite"/>
    </source>
</evidence>
<proteinExistence type="predicted"/>
<dbReference type="EMBL" id="BGPR01010725">
    <property type="protein sequence ID" value="GBN47704.1"/>
    <property type="molecule type" value="Genomic_DNA"/>
</dbReference>
<dbReference type="AlphaFoldDB" id="A0A4Y2P8G4"/>
<gene>
    <name evidence="2" type="ORF">AVEN_88127_1</name>
</gene>
<dbReference type="Proteomes" id="UP000499080">
    <property type="component" value="Unassembled WGS sequence"/>
</dbReference>
<feature type="region of interest" description="Disordered" evidence="1">
    <location>
        <begin position="72"/>
        <end position="93"/>
    </location>
</feature>
<accession>A0A4Y2P8G4</accession>
<sequence>MSGGFLVAVGQYLPLYSLETETLYVTSLSSETVRVHTYIMRIQKQYSSNLQRNPGFEEGHDGLVIMCRPLSRSVPGSKPDSTEDPSCIGPVAR</sequence>
<reference evidence="2 3" key="1">
    <citation type="journal article" date="2019" name="Sci. Rep.">
        <title>Orb-weaving spider Araneus ventricosus genome elucidates the spidroin gene catalogue.</title>
        <authorList>
            <person name="Kono N."/>
            <person name="Nakamura H."/>
            <person name="Ohtoshi R."/>
            <person name="Moran D.A.P."/>
            <person name="Shinohara A."/>
            <person name="Yoshida Y."/>
            <person name="Fujiwara M."/>
            <person name="Mori M."/>
            <person name="Tomita M."/>
            <person name="Arakawa K."/>
        </authorList>
    </citation>
    <scope>NUCLEOTIDE SEQUENCE [LARGE SCALE GENOMIC DNA]</scope>
</reference>
<evidence type="ECO:0000313" key="2">
    <source>
        <dbReference type="EMBL" id="GBN47704.1"/>
    </source>
</evidence>
<comment type="caution">
    <text evidence="2">The sequence shown here is derived from an EMBL/GenBank/DDBJ whole genome shotgun (WGS) entry which is preliminary data.</text>
</comment>
<keyword evidence="3" id="KW-1185">Reference proteome</keyword>